<dbReference type="Pfam" id="PF00106">
    <property type="entry name" value="adh_short"/>
    <property type="match status" value="1"/>
</dbReference>
<evidence type="ECO:0000313" key="3">
    <source>
        <dbReference type="Proteomes" id="UP000053328"/>
    </source>
</evidence>
<dbReference type="SUPFAM" id="SSF51735">
    <property type="entry name" value="NAD(P)-binding Rossmann-fold domains"/>
    <property type="match status" value="1"/>
</dbReference>
<evidence type="ECO:0000313" key="2">
    <source>
        <dbReference type="EMBL" id="KIW16867.1"/>
    </source>
</evidence>
<sequence length="258" mass="27800">MAPRIVLITGANSGVGYAACRVLATTPEYEFHVVMTGRSIEKVEASRTEIIASAKIPDLALRLSALQLDVTDPSSVRTAADTVSKKWGHVDALINNAAIGALSLDDDIYTRFTTCLQTNVTGPAVVEDTFRPLLLQARTKPYSVFVSSGAGSFARTADVTRQRGPEPPSDTSPYHVSKAALNMLALKEHMKYRDEIKVFAMTPGFVISNLRGTSEEERTGWGLAGDPLVAGATLLSMLRGERDEDVGRLVSGDGVYPW</sequence>
<dbReference type="AlphaFoldDB" id="A0A0D1ZVZ7"/>
<name>A0A0D1ZVZ7_9EURO</name>
<dbReference type="InterPro" id="IPR051468">
    <property type="entry name" value="Fungal_SecMetab_SDRs"/>
</dbReference>
<dbReference type="STRING" id="91928.A0A0D1ZVZ7"/>
<accession>A0A0D1ZVZ7</accession>
<dbReference type="GO" id="GO:0016491">
    <property type="term" value="F:oxidoreductase activity"/>
    <property type="evidence" value="ECO:0007669"/>
    <property type="project" value="TreeGrafter"/>
</dbReference>
<proteinExistence type="inferred from homology"/>
<dbReference type="RefSeq" id="XP_016237083.1">
    <property type="nucleotide sequence ID" value="XM_016378406.1"/>
</dbReference>
<dbReference type="OrthoDB" id="1933717at2759"/>
<dbReference type="InterPro" id="IPR002347">
    <property type="entry name" value="SDR_fam"/>
</dbReference>
<dbReference type="PRINTS" id="PR00081">
    <property type="entry name" value="GDHRDH"/>
</dbReference>
<dbReference type="PANTHER" id="PTHR43544">
    <property type="entry name" value="SHORT-CHAIN DEHYDROGENASE/REDUCTASE"/>
    <property type="match status" value="1"/>
</dbReference>
<dbReference type="GO" id="GO:0019748">
    <property type="term" value="P:secondary metabolic process"/>
    <property type="evidence" value="ECO:0007669"/>
    <property type="project" value="TreeGrafter"/>
</dbReference>
<comment type="similarity">
    <text evidence="1">Belongs to the short-chain dehydrogenases/reductases (SDR) family.</text>
</comment>
<dbReference type="GO" id="GO:0005737">
    <property type="term" value="C:cytoplasm"/>
    <property type="evidence" value="ECO:0007669"/>
    <property type="project" value="TreeGrafter"/>
</dbReference>
<dbReference type="GeneID" id="27331140"/>
<keyword evidence="3" id="KW-1185">Reference proteome</keyword>
<reference evidence="2 3" key="1">
    <citation type="submission" date="2015-01" db="EMBL/GenBank/DDBJ databases">
        <title>The Genome Sequence of Exophiala spinifera CBS89968.</title>
        <authorList>
            <consortium name="The Broad Institute Genomics Platform"/>
            <person name="Cuomo C."/>
            <person name="de Hoog S."/>
            <person name="Gorbushina A."/>
            <person name="Stielow B."/>
            <person name="Teixiera M."/>
            <person name="Abouelleil A."/>
            <person name="Chapman S.B."/>
            <person name="Priest M."/>
            <person name="Young S.K."/>
            <person name="Wortman J."/>
            <person name="Nusbaum C."/>
            <person name="Birren B."/>
        </authorList>
    </citation>
    <scope>NUCLEOTIDE SEQUENCE [LARGE SCALE GENOMIC DNA]</scope>
    <source>
        <strain evidence="2 3">CBS 89968</strain>
    </source>
</reference>
<evidence type="ECO:0008006" key="4">
    <source>
        <dbReference type="Google" id="ProtNLM"/>
    </source>
</evidence>
<evidence type="ECO:0000256" key="1">
    <source>
        <dbReference type="ARBA" id="ARBA00006484"/>
    </source>
</evidence>
<gene>
    <name evidence="2" type="ORF">PV08_04057</name>
</gene>
<dbReference type="InterPro" id="IPR036291">
    <property type="entry name" value="NAD(P)-bd_dom_sf"/>
</dbReference>
<dbReference type="Proteomes" id="UP000053328">
    <property type="component" value="Unassembled WGS sequence"/>
</dbReference>
<dbReference type="VEuPathDB" id="FungiDB:PV08_04057"/>
<organism evidence="2 3">
    <name type="scientific">Exophiala spinifera</name>
    <dbReference type="NCBI Taxonomy" id="91928"/>
    <lineage>
        <taxon>Eukaryota</taxon>
        <taxon>Fungi</taxon>
        <taxon>Dikarya</taxon>
        <taxon>Ascomycota</taxon>
        <taxon>Pezizomycotina</taxon>
        <taxon>Eurotiomycetes</taxon>
        <taxon>Chaetothyriomycetidae</taxon>
        <taxon>Chaetothyriales</taxon>
        <taxon>Herpotrichiellaceae</taxon>
        <taxon>Exophiala</taxon>
    </lineage>
</organism>
<dbReference type="Gene3D" id="3.40.50.720">
    <property type="entry name" value="NAD(P)-binding Rossmann-like Domain"/>
    <property type="match status" value="1"/>
</dbReference>
<protein>
    <recommendedName>
        <fullName evidence="4">NAD(P)-binding protein</fullName>
    </recommendedName>
</protein>
<dbReference type="PANTHER" id="PTHR43544:SF32">
    <property type="entry name" value="CHAIN DEHYDROGENASE, PUTATIVE (AFU_ORTHOLOGUE AFUA_5G01530)-RELATED"/>
    <property type="match status" value="1"/>
</dbReference>
<dbReference type="HOGENOM" id="CLU_010194_9_0_1"/>
<dbReference type="EMBL" id="KN847494">
    <property type="protein sequence ID" value="KIW16867.1"/>
    <property type="molecule type" value="Genomic_DNA"/>
</dbReference>